<comment type="caution">
    <text evidence="3">The sequence shown here is derived from an EMBL/GenBank/DDBJ whole genome shotgun (WGS) entry which is preliminary data.</text>
</comment>
<dbReference type="InterPro" id="IPR006143">
    <property type="entry name" value="RND_pump_MFP"/>
</dbReference>
<sequence>MFISSHSPSLYFKAALFAAVCLLLSGCGQDGNAVAAGQTARAAVPVRAAEVSRSAETEPLRFAGVVRSRQRASLTFQVGGVLSSRAAELGQIVEAGQALAKIYNPELGPARDAAQARVKELQSQTGQARRDLERAEQLYDKGVVSASEREQQRSRLEGLVAAVGNAQAAARRTEQLQNESQLRAPFSGSIEAVLVEPGEFVAPGQTVMRLAAANGLEVEVKVPASMLADLETGQRLPAWNTLSGAELEGRVVEVGLGSSEGGALYPLVISIPSAAARTGDAVEVGLQRLNHEGLTVPLASIMRSADGLAVFRITDNKAQRVPVVVSSLQGERAMLGASQLQAGDQVVYAGLTRLAENDQVELLP</sequence>
<dbReference type="SUPFAM" id="SSF111369">
    <property type="entry name" value="HlyD-like secretion proteins"/>
    <property type="match status" value="1"/>
</dbReference>
<dbReference type="GO" id="GO:0015562">
    <property type="term" value="F:efflux transmembrane transporter activity"/>
    <property type="evidence" value="ECO:0007669"/>
    <property type="project" value="TreeGrafter"/>
</dbReference>
<feature type="coiled-coil region" evidence="1">
    <location>
        <begin position="111"/>
        <end position="138"/>
    </location>
</feature>
<dbReference type="Gene3D" id="2.40.50.100">
    <property type="match status" value="1"/>
</dbReference>
<dbReference type="PANTHER" id="PTHR30469">
    <property type="entry name" value="MULTIDRUG RESISTANCE PROTEIN MDTA"/>
    <property type="match status" value="1"/>
</dbReference>
<dbReference type="Gene3D" id="2.40.420.20">
    <property type="match status" value="1"/>
</dbReference>
<evidence type="ECO:0000259" key="2">
    <source>
        <dbReference type="Pfam" id="PF25919"/>
    </source>
</evidence>
<dbReference type="EMBL" id="LAZR01000035">
    <property type="protein sequence ID" value="KKO01535.1"/>
    <property type="molecule type" value="Genomic_DNA"/>
</dbReference>
<gene>
    <name evidence="3" type="ORF">LCGC14_0117500</name>
</gene>
<dbReference type="Gene3D" id="2.40.30.170">
    <property type="match status" value="1"/>
</dbReference>
<dbReference type="NCBIfam" id="TIGR01730">
    <property type="entry name" value="RND_mfp"/>
    <property type="match status" value="1"/>
</dbReference>
<dbReference type="Pfam" id="PF25919">
    <property type="entry name" value="BSH_CusB"/>
    <property type="match status" value="1"/>
</dbReference>
<dbReference type="PANTHER" id="PTHR30469:SF15">
    <property type="entry name" value="HLYD FAMILY OF SECRETION PROTEINS"/>
    <property type="match status" value="1"/>
</dbReference>
<proteinExistence type="predicted"/>
<dbReference type="AlphaFoldDB" id="A0A0F9VBW9"/>
<feature type="domain" description="CusB-like barrel-sandwich hybrid" evidence="2">
    <location>
        <begin position="87"/>
        <end position="211"/>
    </location>
</feature>
<accession>A0A0F9VBW9</accession>
<reference evidence="3" key="1">
    <citation type="journal article" date="2015" name="Nature">
        <title>Complex archaea that bridge the gap between prokaryotes and eukaryotes.</title>
        <authorList>
            <person name="Spang A."/>
            <person name="Saw J.H."/>
            <person name="Jorgensen S.L."/>
            <person name="Zaremba-Niedzwiedzka K."/>
            <person name="Martijn J."/>
            <person name="Lind A.E."/>
            <person name="van Eijk R."/>
            <person name="Schleper C."/>
            <person name="Guy L."/>
            <person name="Ettema T.J."/>
        </authorList>
    </citation>
    <scope>NUCLEOTIDE SEQUENCE</scope>
</reference>
<dbReference type="GO" id="GO:1990281">
    <property type="term" value="C:efflux pump complex"/>
    <property type="evidence" value="ECO:0007669"/>
    <property type="project" value="TreeGrafter"/>
</dbReference>
<dbReference type="InterPro" id="IPR058790">
    <property type="entry name" value="BSH_CusB"/>
</dbReference>
<protein>
    <recommendedName>
        <fullName evidence="2">CusB-like barrel-sandwich hybrid domain-containing protein</fullName>
    </recommendedName>
</protein>
<name>A0A0F9VBW9_9ZZZZ</name>
<organism evidence="3">
    <name type="scientific">marine sediment metagenome</name>
    <dbReference type="NCBI Taxonomy" id="412755"/>
    <lineage>
        <taxon>unclassified sequences</taxon>
        <taxon>metagenomes</taxon>
        <taxon>ecological metagenomes</taxon>
    </lineage>
</organism>
<dbReference type="Gene3D" id="1.10.287.470">
    <property type="entry name" value="Helix hairpin bin"/>
    <property type="match status" value="1"/>
</dbReference>
<evidence type="ECO:0000256" key="1">
    <source>
        <dbReference type="SAM" id="Coils"/>
    </source>
</evidence>
<keyword evidence="1" id="KW-0175">Coiled coil</keyword>
<evidence type="ECO:0000313" key="3">
    <source>
        <dbReference type="EMBL" id="KKO01535.1"/>
    </source>
</evidence>